<sequence length="96" mass="10937">MYVSEGTEMCPYDHHTKVDTIDSTDLKTKHCLLQADSILYGTSCSWDSHCFPVQLHRHLWTISCCPLSSIFRVVDHRRIDGLCQNAQTVTGREPSI</sequence>
<dbReference type="AlphaFoldDB" id="A0AAN8WIU3"/>
<reference evidence="1 2" key="1">
    <citation type="submission" date="2023-11" db="EMBL/GenBank/DDBJ databases">
        <title>Halocaridina rubra genome assembly.</title>
        <authorList>
            <person name="Smith C."/>
        </authorList>
    </citation>
    <scope>NUCLEOTIDE SEQUENCE [LARGE SCALE GENOMIC DNA]</scope>
    <source>
        <strain evidence="1">EP-1</strain>
        <tissue evidence="1">Whole</tissue>
    </source>
</reference>
<gene>
    <name evidence="1" type="ORF">SK128_000815</name>
</gene>
<evidence type="ECO:0000313" key="1">
    <source>
        <dbReference type="EMBL" id="KAK7066841.1"/>
    </source>
</evidence>
<dbReference type="Proteomes" id="UP001381693">
    <property type="component" value="Unassembled WGS sequence"/>
</dbReference>
<organism evidence="1 2">
    <name type="scientific">Halocaridina rubra</name>
    <name type="common">Hawaiian red shrimp</name>
    <dbReference type="NCBI Taxonomy" id="373956"/>
    <lineage>
        <taxon>Eukaryota</taxon>
        <taxon>Metazoa</taxon>
        <taxon>Ecdysozoa</taxon>
        <taxon>Arthropoda</taxon>
        <taxon>Crustacea</taxon>
        <taxon>Multicrustacea</taxon>
        <taxon>Malacostraca</taxon>
        <taxon>Eumalacostraca</taxon>
        <taxon>Eucarida</taxon>
        <taxon>Decapoda</taxon>
        <taxon>Pleocyemata</taxon>
        <taxon>Caridea</taxon>
        <taxon>Atyoidea</taxon>
        <taxon>Atyidae</taxon>
        <taxon>Halocaridina</taxon>
    </lineage>
</organism>
<comment type="caution">
    <text evidence="1">The sequence shown here is derived from an EMBL/GenBank/DDBJ whole genome shotgun (WGS) entry which is preliminary data.</text>
</comment>
<accession>A0AAN8WIU3</accession>
<protein>
    <submittedName>
        <fullName evidence="1">Uncharacterized protein</fullName>
    </submittedName>
</protein>
<keyword evidence="2" id="KW-1185">Reference proteome</keyword>
<dbReference type="EMBL" id="JAXCGZ010018999">
    <property type="protein sequence ID" value="KAK7066841.1"/>
    <property type="molecule type" value="Genomic_DNA"/>
</dbReference>
<name>A0AAN8WIU3_HALRR</name>
<evidence type="ECO:0000313" key="2">
    <source>
        <dbReference type="Proteomes" id="UP001381693"/>
    </source>
</evidence>
<proteinExistence type="predicted"/>